<dbReference type="PROSITE" id="PS00463">
    <property type="entry name" value="ZN2_CY6_FUNGAL_1"/>
    <property type="match status" value="1"/>
</dbReference>
<sequence length="418" mass="47755">MANASTTKRTVRSHKKSRTGCAQCKKRRVKCDEGRPTCGNCERRQSDCVYVERSKPDDDESVPDKPIEIKTRRQKTELQLVRRSPTPPPFSSLDMVSLRLFHHWCTLTANTLAHSDNALRGMQHSIPQLAFQHPSIMHVLLAVAAQHTHQLLGTQSPNAELDYLHLATSHKDHVLRLLPAATDPDVHLLLIGFLTVLEYADTSGRDIFSLISSTYSRFRGRFFVKNPATSLGLYNRNVKPGQHLKEVTIQPRAGLQPVPKIPFPKSLQYIHLPVSEYAWPDPDEVQDPAISEVYQEAVKALYGSWILFQQPGSEITAAVSWFARFSEDFYRLLVLERRQRALVLLYHYCFMLSWLVERDTPVWWASGQTGLSNYAGFVWYLLDDRWTMCITMAATLEQQVQQPSVEDLTTTSFHRNLP</sequence>
<dbReference type="InterPro" id="IPR021858">
    <property type="entry name" value="Fun_TF"/>
</dbReference>
<comment type="caution">
    <text evidence="3">The sequence shown here is derived from an EMBL/GenBank/DDBJ whole genome shotgun (WGS) entry which is preliminary data.</text>
</comment>
<dbReference type="InterPro" id="IPR053157">
    <property type="entry name" value="Sterol_Uptake_Regulator"/>
</dbReference>
<protein>
    <submittedName>
        <fullName evidence="3">Transcription factor</fullName>
    </submittedName>
</protein>
<feature type="domain" description="Zn(2)-C6 fungal-type" evidence="2">
    <location>
        <begin position="20"/>
        <end position="50"/>
    </location>
</feature>
<dbReference type="InterPro" id="IPR036864">
    <property type="entry name" value="Zn2-C6_fun-type_DNA-bd_sf"/>
</dbReference>
<dbReference type="PANTHER" id="PTHR47784">
    <property type="entry name" value="STEROL UPTAKE CONTROL PROTEIN 2"/>
    <property type="match status" value="1"/>
</dbReference>
<organism evidence="3 4">
    <name type="scientific">Marasmius crinis-equi</name>
    <dbReference type="NCBI Taxonomy" id="585013"/>
    <lineage>
        <taxon>Eukaryota</taxon>
        <taxon>Fungi</taxon>
        <taxon>Dikarya</taxon>
        <taxon>Basidiomycota</taxon>
        <taxon>Agaricomycotina</taxon>
        <taxon>Agaricomycetes</taxon>
        <taxon>Agaricomycetidae</taxon>
        <taxon>Agaricales</taxon>
        <taxon>Marasmiineae</taxon>
        <taxon>Marasmiaceae</taxon>
        <taxon>Marasmius</taxon>
    </lineage>
</organism>
<keyword evidence="4" id="KW-1185">Reference proteome</keyword>
<dbReference type="InterPro" id="IPR001138">
    <property type="entry name" value="Zn2Cys6_DnaBD"/>
</dbReference>
<feature type="compositionally biased region" description="Basic residues" evidence="1">
    <location>
        <begin position="9"/>
        <end position="20"/>
    </location>
</feature>
<dbReference type="Pfam" id="PF11951">
    <property type="entry name" value="Fungal_trans_2"/>
    <property type="match status" value="1"/>
</dbReference>
<name>A0ABR3F4Q3_9AGAR</name>
<dbReference type="PROSITE" id="PS50048">
    <property type="entry name" value="ZN2_CY6_FUNGAL_2"/>
    <property type="match status" value="1"/>
</dbReference>
<evidence type="ECO:0000256" key="1">
    <source>
        <dbReference type="SAM" id="MobiDB-lite"/>
    </source>
</evidence>
<dbReference type="Gene3D" id="4.10.240.10">
    <property type="entry name" value="Zn(2)-C6 fungal-type DNA-binding domain"/>
    <property type="match status" value="1"/>
</dbReference>
<proteinExistence type="predicted"/>
<evidence type="ECO:0000313" key="3">
    <source>
        <dbReference type="EMBL" id="KAL0570219.1"/>
    </source>
</evidence>
<dbReference type="CDD" id="cd00067">
    <property type="entry name" value="GAL4"/>
    <property type="match status" value="1"/>
</dbReference>
<dbReference type="PANTHER" id="PTHR47784:SF5">
    <property type="entry name" value="STEROL UPTAKE CONTROL PROTEIN 2"/>
    <property type="match status" value="1"/>
</dbReference>
<dbReference type="EMBL" id="JBAHYK010000974">
    <property type="protein sequence ID" value="KAL0570219.1"/>
    <property type="molecule type" value="Genomic_DNA"/>
</dbReference>
<evidence type="ECO:0000313" key="4">
    <source>
        <dbReference type="Proteomes" id="UP001465976"/>
    </source>
</evidence>
<evidence type="ECO:0000259" key="2">
    <source>
        <dbReference type="PROSITE" id="PS50048"/>
    </source>
</evidence>
<reference evidence="3 4" key="1">
    <citation type="submission" date="2024-02" db="EMBL/GenBank/DDBJ databases">
        <title>A draft genome for the cacao thread blight pathogen Marasmius crinis-equi.</title>
        <authorList>
            <person name="Cohen S.P."/>
            <person name="Baruah I.K."/>
            <person name="Amoako-Attah I."/>
            <person name="Bukari Y."/>
            <person name="Meinhardt L.W."/>
            <person name="Bailey B.A."/>
        </authorList>
    </citation>
    <scope>NUCLEOTIDE SEQUENCE [LARGE SCALE GENOMIC DNA]</scope>
    <source>
        <strain evidence="3 4">GH-76</strain>
    </source>
</reference>
<gene>
    <name evidence="3" type="primary">UPC2_3</name>
    <name evidence="3" type="ORF">V5O48_011741</name>
</gene>
<dbReference type="Proteomes" id="UP001465976">
    <property type="component" value="Unassembled WGS sequence"/>
</dbReference>
<feature type="region of interest" description="Disordered" evidence="1">
    <location>
        <begin position="1"/>
        <end position="20"/>
    </location>
</feature>
<dbReference type="SMART" id="SM00066">
    <property type="entry name" value="GAL4"/>
    <property type="match status" value="1"/>
</dbReference>
<accession>A0ABR3F4Q3</accession>
<dbReference type="Pfam" id="PF00172">
    <property type="entry name" value="Zn_clus"/>
    <property type="match status" value="1"/>
</dbReference>
<dbReference type="SUPFAM" id="SSF57701">
    <property type="entry name" value="Zn2/Cys6 DNA-binding domain"/>
    <property type="match status" value="1"/>
</dbReference>